<organism evidence="2 3">
    <name type="scientific">Actinopolymorpha pittospori</name>
    <dbReference type="NCBI Taxonomy" id="648752"/>
    <lineage>
        <taxon>Bacteria</taxon>
        <taxon>Bacillati</taxon>
        <taxon>Actinomycetota</taxon>
        <taxon>Actinomycetes</taxon>
        <taxon>Propionibacteriales</taxon>
        <taxon>Actinopolymorphaceae</taxon>
        <taxon>Actinopolymorpha</taxon>
    </lineage>
</organism>
<gene>
    <name evidence="2" type="ORF">HEB94_003159</name>
</gene>
<proteinExistence type="predicted"/>
<reference evidence="2" key="1">
    <citation type="submission" date="2020-10" db="EMBL/GenBank/DDBJ databases">
        <title>Sequencing the genomes of 1000 actinobacteria strains.</title>
        <authorList>
            <person name="Klenk H.-P."/>
        </authorList>
    </citation>
    <scope>NUCLEOTIDE SEQUENCE</scope>
    <source>
        <strain evidence="2">DSM 45354</strain>
    </source>
</reference>
<sequence>MTPRFETLRGNPGGGIPRTSVAFPAVLSCSAASRSPSSPRVAASPSLNVAT</sequence>
<evidence type="ECO:0000256" key="1">
    <source>
        <dbReference type="SAM" id="MobiDB-lite"/>
    </source>
</evidence>
<protein>
    <submittedName>
        <fullName evidence="2">Uncharacterized protein</fullName>
    </submittedName>
</protein>
<dbReference type="PROSITE" id="PS51257">
    <property type="entry name" value="PROKAR_LIPOPROTEIN"/>
    <property type="match status" value="1"/>
</dbReference>
<dbReference type="AlphaFoldDB" id="A0A927MTZ5"/>
<dbReference type="Proteomes" id="UP000638648">
    <property type="component" value="Unassembled WGS sequence"/>
</dbReference>
<comment type="caution">
    <text evidence="2">The sequence shown here is derived from an EMBL/GenBank/DDBJ whole genome shotgun (WGS) entry which is preliminary data.</text>
</comment>
<evidence type="ECO:0000313" key="2">
    <source>
        <dbReference type="EMBL" id="MBE1606311.1"/>
    </source>
</evidence>
<keyword evidence="3" id="KW-1185">Reference proteome</keyword>
<name>A0A927MTZ5_9ACTN</name>
<accession>A0A927MTZ5</accession>
<feature type="region of interest" description="Disordered" evidence="1">
    <location>
        <begin position="31"/>
        <end position="51"/>
    </location>
</feature>
<dbReference type="EMBL" id="JADBEM010000001">
    <property type="protein sequence ID" value="MBE1606311.1"/>
    <property type="molecule type" value="Genomic_DNA"/>
</dbReference>
<evidence type="ECO:0000313" key="3">
    <source>
        <dbReference type="Proteomes" id="UP000638648"/>
    </source>
</evidence>